<accession>A0A1I7W9A8</accession>
<keyword evidence="2" id="KW-1185">Reference proteome</keyword>
<dbReference type="InterPro" id="IPR013783">
    <property type="entry name" value="Ig-like_fold"/>
</dbReference>
<feature type="domain" description="Fibronectin type-III" evidence="1">
    <location>
        <begin position="18"/>
        <end position="69"/>
    </location>
</feature>
<dbReference type="AlphaFoldDB" id="A0A1I7W9A8"/>
<dbReference type="SUPFAM" id="SSF49265">
    <property type="entry name" value="Fibronectin type III"/>
    <property type="match status" value="1"/>
</dbReference>
<evidence type="ECO:0000313" key="3">
    <source>
        <dbReference type="WBParaSite" id="Hba_01224"/>
    </source>
</evidence>
<name>A0A1I7W9A8_HETBA</name>
<organism evidence="2 3">
    <name type="scientific">Heterorhabditis bacteriophora</name>
    <name type="common">Entomopathogenic nematode worm</name>
    <dbReference type="NCBI Taxonomy" id="37862"/>
    <lineage>
        <taxon>Eukaryota</taxon>
        <taxon>Metazoa</taxon>
        <taxon>Ecdysozoa</taxon>
        <taxon>Nematoda</taxon>
        <taxon>Chromadorea</taxon>
        <taxon>Rhabditida</taxon>
        <taxon>Rhabditina</taxon>
        <taxon>Rhabditomorpha</taxon>
        <taxon>Strongyloidea</taxon>
        <taxon>Heterorhabditidae</taxon>
        <taxon>Heterorhabditis</taxon>
    </lineage>
</organism>
<dbReference type="Proteomes" id="UP000095283">
    <property type="component" value="Unplaced"/>
</dbReference>
<reference evidence="3" key="1">
    <citation type="submission" date="2016-11" db="UniProtKB">
        <authorList>
            <consortium name="WormBaseParasite"/>
        </authorList>
    </citation>
    <scope>IDENTIFICATION</scope>
</reference>
<evidence type="ECO:0000259" key="1">
    <source>
        <dbReference type="PROSITE" id="PS50853"/>
    </source>
</evidence>
<dbReference type="WBParaSite" id="Hba_01224">
    <property type="protein sequence ID" value="Hba_01224"/>
    <property type="gene ID" value="Hba_01224"/>
</dbReference>
<proteinExistence type="predicted"/>
<sequence length="69" mass="7979">MIYIYIYFFFNFDTKQTNPDTLSGHLYAEPISATGISLSWTPLHTAQWNGQAKGYLVIYREAGEEGWVR</sequence>
<dbReference type="CDD" id="cd00063">
    <property type="entry name" value="FN3"/>
    <property type="match status" value="1"/>
</dbReference>
<evidence type="ECO:0000313" key="2">
    <source>
        <dbReference type="Proteomes" id="UP000095283"/>
    </source>
</evidence>
<dbReference type="InterPro" id="IPR003961">
    <property type="entry name" value="FN3_dom"/>
</dbReference>
<dbReference type="PROSITE" id="PS50853">
    <property type="entry name" value="FN3"/>
    <property type="match status" value="1"/>
</dbReference>
<dbReference type="InterPro" id="IPR036116">
    <property type="entry name" value="FN3_sf"/>
</dbReference>
<dbReference type="Gene3D" id="2.60.40.10">
    <property type="entry name" value="Immunoglobulins"/>
    <property type="match status" value="1"/>
</dbReference>
<protein>
    <submittedName>
        <fullName evidence="3">Fibronectin type-III domain-containing protein</fullName>
    </submittedName>
</protein>